<evidence type="ECO:0000256" key="1">
    <source>
        <dbReference type="ARBA" id="ARBA00000085"/>
    </source>
</evidence>
<evidence type="ECO:0000256" key="3">
    <source>
        <dbReference type="SAM" id="Phobius"/>
    </source>
</evidence>
<keyword evidence="3" id="KW-1133">Transmembrane helix</keyword>
<dbReference type="SUPFAM" id="SSF55874">
    <property type="entry name" value="ATPase domain of HSP90 chaperone/DNA topoisomerase II/histidine kinase"/>
    <property type="match status" value="1"/>
</dbReference>
<feature type="transmembrane region" description="Helical" evidence="3">
    <location>
        <begin position="20"/>
        <end position="41"/>
    </location>
</feature>
<dbReference type="Proteomes" id="UP001556170">
    <property type="component" value="Unassembled WGS sequence"/>
</dbReference>
<dbReference type="InterPro" id="IPR005467">
    <property type="entry name" value="His_kinase_dom"/>
</dbReference>
<keyword evidence="5" id="KW-0418">Kinase</keyword>
<dbReference type="SMART" id="SM00387">
    <property type="entry name" value="HATPase_c"/>
    <property type="match status" value="1"/>
</dbReference>
<evidence type="ECO:0000259" key="4">
    <source>
        <dbReference type="PROSITE" id="PS50109"/>
    </source>
</evidence>
<dbReference type="GO" id="GO:0016301">
    <property type="term" value="F:kinase activity"/>
    <property type="evidence" value="ECO:0007669"/>
    <property type="project" value="UniProtKB-KW"/>
</dbReference>
<dbReference type="InterPro" id="IPR004358">
    <property type="entry name" value="Sig_transdc_His_kin-like_C"/>
</dbReference>
<dbReference type="InterPro" id="IPR036890">
    <property type="entry name" value="HATPase_C_sf"/>
</dbReference>
<gene>
    <name evidence="5" type="ORF">ABQJ56_14425</name>
</gene>
<dbReference type="InterPro" id="IPR035965">
    <property type="entry name" value="PAS-like_dom_sf"/>
</dbReference>
<name>A0ABV3QSW5_9GAMM</name>
<sequence length="456" mass="49521">MPTEPSASRAGRMPRFERRVLLGSFVVALPGLFAACALAWLPWEASLRWAFLVAAAVATLLLARWQYRRVVFPLYTLSGLLEALRQGDYSLRGVQGGVLGDAIYDINALAERLQRERLEFEESSYLLGKTLAALDSAVFVFDEGRRLRLLNPAAQRLLDAERHRLFGLGAAELGLAPLLEGPSARLLTHVFPGRSGRFDIRHAALRSGGRGGQLLVVNDVGRVLREEERAAWQRLLRVLGHEVNNSLAPIQSMAGTLATLAARDPLPADWREDFRGGLELIGHRAEALGRFLSSYSKLARLPPPQPRVVELSALVAKLAKLEQRLPVIVEAGASMAVEADPDQLEQALINLLRNAVEASLPDGSVRLRWRREGERAVIEVEDDGPGPPPSENLFVPFFTTKPGGSGIGLALAQQIAEAHQGGVTLAAREGARGALARLWLPLPQAAAPLASLTRDA</sequence>
<dbReference type="EMBL" id="JBFOHL010000014">
    <property type="protein sequence ID" value="MEW9625421.1"/>
    <property type="molecule type" value="Genomic_DNA"/>
</dbReference>
<dbReference type="EC" id="2.7.13.3" evidence="2"/>
<accession>A0ABV3QSW5</accession>
<comment type="caution">
    <text evidence="5">The sequence shown here is derived from an EMBL/GenBank/DDBJ whole genome shotgun (WGS) entry which is preliminary data.</text>
</comment>
<keyword evidence="5" id="KW-0808">Transferase</keyword>
<dbReference type="InterPro" id="IPR003594">
    <property type="entry name" value="HATPase_dom"/>
</dbReference>
<dbReference type="SUPFAM" id="SSF55785">
    <property type="entry name" value="PYP-like sensor domain (PAS domain)"/>
    <property type="match status" value="1"/>
</dbReference>
<comment type="catalytic activity">
    <reaction evidence="1">
        <text>ATP + protein L-histidine = ADP + protein N-phospho-L-histidine.</text>
        <dbReference type="EC" id="2.7.13.3"/>
    </reaction>
</comment>
<evidence type="ECO:0000313" key="6">
    <source>
        <dbReference type="Proteomes" id="UP001556170"/>
    </source>
</evidence>
<dbReference type="RefSeq" id="WP_367845714.1">
    <property type="nucleotide sequence ID" value="NZ_JBFOHL010000014.1"/>
</dbReference>
<proteinExistence type="predicted"/>
<reference evidence="5 6" key="1">
    <citation type="submission" date="2024-06" db="EMBL/GenBank/DDBJ databases">
        <authorList>
            <person name="Woo H."/>
        </authorList>
    </citation>
    <scope>NUCLEOTIDE SEQUENCE [LARGE SCALE GENOMIC DNA]</scope>
    <source>
        <strain evidence="5 6">S2-g</strain>
    </source>
</reference>
<keyword evidence="3" id="KW-0812">Transmembrane</keyword>
<dbReference type="Pfam" id="PF02518">
    <property type="entry name" value="HATPase_c"/>
    <property type="match status" value="1"/>
</dbReference>
<dbReference type="Gene3D" id="3.30.565.10">
    <property type="entry name" value="Histidine kinase-like ATPase, C-terminal domain"/>
    <property type="match status" value="1"/>
</dbReference>
<keyword evidence="6" id="KW-1185">Reference proteome</keyword>
<evidence type="ECO:0000256" key="2">
    <source>
        <dbReference type="ARBA" id="ARBA00012438"/>
    </source>
</evidence>
<dbReference type="PRINTS" id="PR00344">
    <property type="entry name" value="BCTRLSENSOR"/>
</dbReference>
<dbReference type="PANTHER" id="PTHR43065:SF51">
    <property type="entry name" value="HISTIDINE KINASE"/>
    <property type="match status" value="1"/>
</dbReference>
<feature type="domain" description="Histidine kinase" evidence="4">
    <location>
        <begin position="238"/>
        <end position="444"/>
    </location>
</feature>
<evidence type="ECO:0000313" key="5">
    <source>
        <dbReference type="EMBL" id="MEW9625421.1"/>
    </source>
</evidence>
<protein>
    <recommendedName>
        <fullName evidence="2">histidine kinase</fullName>
        <ecNumber evidence="2">2.7.13.3</ecNumber>
    </recommendedName>
</protein>
<keyword evidence="3" id="KW-0472">Membrane</keyword>
<dbReference type="PROSITE" id="PS50109">
    <property type="entry name" value="HIS_KIN"/>
    <property type="match status" value="1"/>
</dbReference>
<dbReference type="PANTHER" id="PTHR43065">
    <property type="entry name" value="SENSOR HISTIDINE KINASE"/>
    <property type="match status" value="1"/>
</dbReference>
<organism evidence="5 6">
    <name type="scientific">Rhodanobacter geophilus</name>
    <dbReference type="NCBI Taxonomy" id="3162488"/>
    <lineage>
        <taxon>Bacteria</taxon>
        <taxon>Pseudomonadati</taxon>
        <taxon>Pseudomonadota</taxon>
        <taxon>Gammaproteobacteria</taxon>
        <taxon>Lysobacterales</taxon>
        <taxon>Rhodanobacteraceae</taxon>
        <taxon>Rhodanobacter</taxon>
    </lineage>
</organism>